<dbReference type="EMBL" id="LAZR01037416">
    <property type="protein sequence ID" value="KKL22265.1"/>
    <property type="molecule type" value="Genomic_DNA"/>
</dbReference>
<reference evidence="2" key="1">
    <citation type="journal article" date="2015" name="Nature">
        <title>Complex archaea that bridge the gap between prokaryotes and eukaryotes.</title>
        <authorList>
            <person name="Spang A."/>
            <person name="Saw J.H."/>
            <person name="Jorgensen S.L."/>
            <person name="Zaremba-Niedzwiedzka K."/>
            <person name="Martijn J."/>
            <person name="Lind A.E."/>
            <person name="van Eijk R."/>
            <person name="Schleper C."/>
            <person name="Guy L."/>
            <person name="Ettema T.J."/>
        </authorList>
    </citation>
    <scope>NUCLEOTIDE SEQUENCE</scope>
</reference>
<dbReference type="SUPFAM" id="SSF54060">
    <property type="entry name" value="His-Me finger endonucleases"/>
    <property type="match status" value="1"/>
</dbReference>
<protein>
    <recommendedName>
        <fullName evidence="1">HNH nuclease domain-containing protein</fullName>
    </recommendedName>
</protein>
<gene>
    <name evidence="2" type="ORF">LCGC14_2437160</name>
</gene>
<evidence type="ECO:0000313" key="2">
    <source>
        <dbReference type="EMBL" id="KKL22265.1"/>
    </source>
</evidence>
<name>A0A0F9BKA4_9ZZZZ</name>
<dbReference type="AlphaFoldDB" id="A0A0F9BKA4"/>
<proteinExistence type="predicted"/>
<sequence>MPEFGDIRLFPHCGLRGANKRTWTACLDCGTGRWAQWVGGISVSKRCQSCANKLSRTGTRGSDNGNWKGGRPRDGGGYILVRLYPDDMYYEMAALNHYVREHRLVMAAHEGRCLESWEMVHHKNGIRDDNRLENLELTTNRDHQLSHSKGYRAGYQQGLSDGRDKQIVELRLQIKKLESEL</sequence>
<dbReference type="Pfam" id="PF13392">
    <property type="entry name" value="HNH_3"/>
    <property type="match status" value="1"/>
</dbReference>
<dbReference type="InterPro" id="IPR003615">
    <property type="entry name" value="HNH_nuc"/>
</dbReference>
<comment type="caution">
    <text evidence="2">The sequence shown here is derived from an EMBL/GenBank/DDBJ whole genome shotgun (WGS) entry which is preliminary data.</text>
</comment>
<accession>A0A0F9BKA4</accession>
<dbReference type="InterPro" id="IPR044925">
    <property type="entry name" value="His-Me_finger_sf"/>
</dbReference>
<evidence type="ECO:0000259" key="1">
    <source>
        <dbReference type="Pfam" id="PF13392"/>
    </source>
</evidence>
<feature type="domain" description="HNH nuclease" evidence="1">
    <location>
        <begin position="102"/>
        <end position="144"/>
    </location>
</feature>
<dbReference type="Gene3D" id="3.90.75.20">
    <property type="match status" value="1"/>
</dbReference>
<organism evidence="2">
    <name type="scientific">marine sediment metagenome</name>
    <dbReference type="NCBI Taxonomy" id="412755"/>
    <lineage>
        <taxon>unclassified sequences</taxon>
        <taxon>metagenomes</taxon>
        <taxon>ecological metagenomes</taxon>
    </lineage>
</organism>